<evidence type="ECO:0000256" key="4">
    <source>
        <dbReference type="RuleBase" id="RU365069"/>
    </source>
</evidence>
<dbReference type="PANTHER" id="PTHR13043:SF1">
    <property type="entry name" value="EXOCYST COMPLEX COMPONENT 2"/>
    <property type="match status" value="1"/>
</dbReference>
<evidence type="ECO:0000256" key="2">
    <source>
        <dbReference type="ARBA" id="ARBA00022448"/>
    </source>
</evidence>
<evidence type="ECO:0000259" key="5">
    <source>
        <dbReference type="Pfam" id="PF15469"/>
    </source>
</evidence>
<accession>A0A1E4TLL3</accession>
<dbReference type="AlphaFoldDB" id="A0A1E4TLL3"/>
<keyword evidence="2 4" id="KW-0813">Transport</keyword>
<protein>
    <recommendedName>
        <fullName evidence="4">Exocyst complex component SEC5</fullName>
    </recommendedName>
</protein>
<keyword evidence="4" id="KW-0653">Protein transport</keyword>
<keyword evidence="7" id="KW-1185">Reference proteome</keyword>
<dbReference type="Proteomes" id="UP000095023">
    <property type="component" value="Unassembled WGS sequence"/>
</dbReference>
<comment type="similarity">
    <text evidence="1 4">Belongs to the SEC5 family.</text>
</comment>
<evidence type="ECO:0000313" key="7">
    <source>
        <dbReference type="Proteomes" id="UP000095023"/>
    </source>
</evidence>
<sequence>MDRQLLEFYDIPSLDPVEWTESDASSALNDYASGDYDSMSAEQLLQLLHNDAPALKDLVGKNLDQFVLIKTVMDSISHQMNSHGYGSLNPTPADDIVRDLEHVTTTIDKIMDPVLENRKTIRQLHTALSTSEKDSAIFDMPSKLYDSCTAFNHADVIANYNKLRVARAMFANMYDKSLSTPQNLVRFKLFSVCSQQCDEIIEPYKERVWNTLDSVGVDSNYMELIDILLTLGVEDNPIIVWLDRRCQDLQSRLDHLFSSHSHIITRKHRALLERTVGESQEPLYRRAAILSQQSLVQNNNLDLLENSDVFALWTAITTLIDDYMSTAASELSALWDVAYSFMSQQRQSQLSRGWNGTSSHHLSLSDTEKAAIRSDIKRLLDSVAQKIGAFFLDPCQLAVIDSVENKNLQRSLSYAFLPPGTSSLEAVWYCQKLLASLNRSFTELGNINISSSSTENVRSLLTSIRERIIGGLASLWVIDSAALPHIDLYNTYTDAHHGSTELPKIIENYNVAFLKGVRKLLVLDTEDDAENGVVSENVIIVTQPSTMIYNGLHIQFVSICTNTFQEMFDLLDDNAVSDDRSLAVEADADPIEALFTPGRIARDFSIENRATATDTRLLLTLGNLAELRSKIFPELSNKFSDIVSTITSPPLETAYDLAVSLEDKLFEAFISPKRKAISENIRDGVLSIKGLWEKTSKPVDVQGYAFESLLLFVLTHAQIKNFSREFRQRVFATLTVYVFQAILESVRNIERFSRNGVLQIVIDLTFINEVCKQFVTKESDSLLKRAVSAIQTTSNINVPTRGPDFEFVEQISTTA</sequence>
<reference evidence="7" key="1">
    <citation type="submission" date="2016-02" db="EMBL/GenBank/DDBJ databases">
        <title>Comparative genomics of biotechnologically important yeasts.</title>
        <authorList>
            <consortium name="DOE Joint Genome Institute"/>
            <person name="Riley R."/>
            <person name="Haridas S."/>
            <person name="Wolfe K.H."/>
            <person name="Lopes M.R."/>
            <person name="Hittinger C.T."/>
            <person name="Goker M."/>
            <person name="Salamov A."/>
            <person name="Wisecaver J."/>
            <person name="Long T.M."/>
            <person name="Aerts A.L."/>
            <person name="Barry K."/>
            <person name="Choi C."/>
            <person name="Clum A."/>
            <person name="Coughlan A.Y."/>
            <person name="Deshpande S."/>
            <person name="Douglass A.P."/>
            <person name="Hanson S.J."/>
            <person name="Klenk H.-P."/>
            <person name="Labutti K."/>
            <person name="Lapidus A."/>
            <person name="Lindquist E."/>
            <person name="Lipzen A."/>
            <person name="Meier-Kolthoff J.P."/>
            <person name="Ohm R.A."/>
            <person name="Otillar R.P."/>
            <person name="Pangilinan J."/>
            <person name="Peng Y."/>
            <person name="Rokas A."/>
            <person name="Rosa C.A."/>
            <person name="Scheuner C."/>
            <person name="Sibirny A.A."/>
            <person name="Slot J.C."/>
            <person name="Stielow J.B."/>
            <person name="Sun H."/>
            <person name="Kurtzman C.P."/>
            <person name="Blackwell M."/>
            <person name="Jeffries T.W."/>
            <person name="Grigoriev I.V."/>
        </authorList>
    </citation>
    <scope>NUCLEOTIDE SEQUENCE [LARGE SCALE GENOMIC DNA]</scope>
    <source>
        <strain evidence="7">NRRL Y-17796</strain>
    </source>
</reference>
<dbReference type="GO" id="GO:0006887">
    <property type="term" value="P:exocytosis"/>
    <property type="evidence" value="ECO:0007669"/>
    <property type="project" value="UniProtKB-KW"/>
</dbReference>
<evidence type="ECO:0000313" key="6">
    <source>
        <dbReference type="EMBL" id="ODV92642.1"/>
    </source>
</evidence>
<dbReference type="InterPro" id="IPR029175">
    <property type="entry name" value="EXOC2/Sec5"/>
</dbReference>
<proteinExistence type="inferred from homology"/>
<keyword evidence="3 4" id="KW-0268">Exocytosis</keyword>
<comment type="subunit">
    <text evidence="4">Component of the exocyst complex.</text>
</comment>
<dbReference type="PANTHER" id="PTHR13043">
    <property type="entry name" value="EXOCYST COMPLEX COMPONENT SEC5"/>
    <property type="match status" value="1"/>
</dbReference>
<dbReference type="Pfam" id="PF15469">
    <property type="entry name" value="Sec5"/>
    <property type="match status" value="1"/>
</dbReference>
<feature type="domain" description="Exocyst complex component EXOC2/Sec5 N-terminal" evidence="5">
    <location>
        <begin position="40"/>
        <end position="794"/>
    </location>
</feature>
<organism evidence="6 7">
    <name type="scientific">Tortispora caseinolytica NRRL Y-17796</name>
    <dbReference type="NCBI Taxonomy" id="767744"/>
    <lineage>
        <taxon>Eukaryota</taxon>
        <taxon>Fungi</taxon>
        <taxon>Dikarya</taxon>
        <taxon>Ascomycota</taxon>
        <taxon>Saccharomycotina</taxon>
        <taxon>Trigonopsidomycetes</taxon>
        <taxon>Trigonopsidales</taxon>
        <taxon>Trigonopsidaceae</taxon>
        <taxon>Tortispora</taxon>
    </lineage>
</organism>
<evidence type="ECO:0000256" key="3">
    <source>
        <dbReference type="ARBA" id="ARBA00022483"/>
    </source>
</evidence>
<comment type="function">
    <text evidence="4">Component of the exocyst complex involved in the docking of exocytic vesicles with fusion sites on the plasma membrane.</text>
</comment>
<dbReference type="EMBL" id="KV453841">
    <property type="protein sequence ID" value="ODV92642.1"/>
    <property type="molecule type" value="Genomic_DNA"/>
</dbReference>
<evidence type="ECO:0000256" key="1">
    <source>
        <dbReference type="ARBA" id="ARBA00010578"/>
    </source>
</evidence>
<dbReference type="OrthoDB" id="26242at2759"/>
<dbReference type="GO" id="GO:0006893">
    <property type="term" value="P:Golgi to plasma membrane transport"/>
    <property type="evidence" value="ECO:0007669"/>
    <property type="project" value="UniProtKB-UniRule"/>
</dbReference>
<gene>
    <name evidence="6" type="ORF">CANCADRAFT_1233</name>
</gene>
<name>A0A1E4TLL3_9ASCO</name>
<dbReference type="GO" id="GO:0000145">
    <property type="term" value="C:exocyst"/>
    <property type="evidence" value="ECO:0007669"/>
    <property type="project" value="UniProtKB-UniRule"/>
</dbReference>
<dbReference type="InterPro" id="IPR039481">
    <property type="entry name" value="EXOC2/Sec5_N_dom"/>
</dbReference>
<dbReference type="GO" id="GO:0015031">
    <property type="term" value="P:protein transport"/>
    <property type="evidence" value="ECO:0007669"/>
    <property type="project" value="UniProtKB-KW"/>
</dbReference>